<dbReference type="SUPFAM" id="SSF54427">
    <property type="entry name" value="NTF2-like"/>
    <property type="match status" value="1"/>
</dbReference>
<dbReference type="Pfam" id="PF13577">
    <property type="entry name" value="SnoaL_4"/>
    <property type="match status" value="1"/>
</dbReference>
<evidence type="ECO:0000313" key="2">
    <source>
        <dbReference type="EMBL" id="PHV66145.1"/>
    </source>
</evidence>
<reference evidence="2 3" key="1">
    <citation type="submission" date="2017-10" db="EMBL/GenBank/DDBJ databases">
        <title>The draft genome sequence of Williamsia sp. BULT 1.1 isolated from the semi-arid grassland soils from South Africa.</title>
        <authorList>
            <person name="Kabwe M.H."/>
            <person name="Govender N."/>
            <person name="Mutseka Lunga P."/>
            <person name="Vikram S."/>
            <person name="Makhalanyane T.P."/>
        </authorList>
    </citation>
    <scope>NUCLEOTIDE SEQUENCE [LARGE SCALE GENOMIC DNA]</scope>
    <source>
        <strain evidence="2 3">BULT 1.1</strain>
    </source>
</reference>
<evidence type="ECO:0000259" key="1">
    <source>
        <dbReference type="Pfam" id="PF13577"/>
    </source>
</evidence>
<gene>
    <name evidence="2" type="ORF">CSW57_21240</name>
</gene>
<dbReference type="EMBL" id="PEBD01000010">
    <property type="protein sequence ID" value="PHV66145.1"/>
    <property type="molecule type" value="Genomic_DNA"/>
</dbReference>
<proteinExistence type="predicted"/>
<evidence type="ECO:0000313" key="3">
    <source>
        <dbReference type="Proteomes" id="UP000225108"/>
    </source>
</evidence>
<accession>A0A2G3PK12</accession>
<dbReference type="Proteomes" id="UP000225108">
    <property type="component" value="Unassembled WGS sequence"/>
</dbReference>
<name>A0A2G3PK12_WILMA</name>
<dbReference type="AlphaFoldDB" id="A0A2G3PK12"/>
<sequence length="168" mass="18874">MQEDIARHLLDRLEIQDLQARYAIGQDEHQGSDGDVAEQWREVFAADAELDYSSGGYPGVRATYPELIEWMRGTAGEGGVMNVFDNWQHMLGLPTVAIDGDEATARTDLLATHKGKPGPRGESWNLMDACTFYDTLRRIDGKWLITHRRLEVHWLETFAGVAPLAGEF</sequence>
<organism evidence="2 3">
    <name type="scientific">Williamsia marianensis</name>
    <dbReference type="NCBI Taxonomy" id="85044"/>
    <lineage>
        <taxon>Bacteria</taxon>
        <taxon>Bacillati</taxon>
        <taxon>Actinomycetota</taxon>
        <taxon>Actinomycetes</taxon>
        <taxon>Mycobacteriales</taxon>
        <taxon>Nocardiaceae</taxon>
        <taxon>Williamsia</taxon>
    </lineage>
</organism>
<protein>
    <recommendedName>
        <fullName evidence="1">SnoaL-like domain-containing protein</fullName>
    </recommendedName>
</protein>
<comment type="caution">
    <text evidence="2">The sequence shown here is derived from an EMBL/GenBank/DDBJ whole genome shotgun (WGS) entry which is preliminary data.</text>
</comment>
<feature type="domain" description="SnoaL-like" evidence="1">
    <location>
        <begin position="7"/>
        <end position="149"/>
    </location>
</feature>
<dbReference type="InterPro" id="IPR037401">
    <property type="entry name" value="SnoaL-like"/>
</dbReference>
<dbReference type="RefSeq" id="WP_099384409.1">
    <property type="nucleotide sequence ID" value="NZ_PEBD01000010.1"/>
</dbReference>
<dbReference type="Gene3D" id="3.10.450.50">
    <property type="match status" value="1"/>
</dbReference>
<dbReference type="InterPro" id="IPR032710">
    <property type="entry name" value="NTF2-like_dom_sf"/>
</dbReference>